<keyword evidence="9" id="KW-0812">Transmembrane</keyword>
<dbReference type="GO" id="GO:0004497">
    <property type="term" value="F:monooxygenase activity"/>
    <property type="evidence" value="ECO:0007669"/>
    <property type="project" value="UniProtKB-KW"/>
</dbReference>
<name>A0A6A5Z966_9PLEO</name>
<evidence type="ECO:0000256" key="8">
    <source>
        <dbReference type="RuleBase" id="RU000461"/>
    </source>
</evidence>
<proteinExistence type="inferred from homology"/>
<evidence type="ECO:0000256" key="1">
    <source>
        <dbReference type="ARBA" id="ARBA00001971"/>
    </source>
</evidence>
<evidence type="ECO:0000313" key="11">
    <source>
        <dbReference type="Proteomes" id="UP000799770"/>
    </source>
</evidence>
<dbReference type="PROSITE" id="PS00086">
    <property type="entry name" value="CYTOCHROME_P450"/>
    <property type="match status" value="1"/>
</dbReference>
<dbReference type="InterPro" id="IPR047146">
    <property type="entry name" value="Cyt_P450_E_CYP52_fungi"/>
</dbReference>
<evidence type="ECO:0000256" key="7">
    <source>
        <dbReference type="PIRSR" id="PIRSR602401-1"/>
    </source>
</evidence>
<dbReference type="InterPro" id="IPR002401">
    <property type="entry name" value="Cyt_P450_E_grp-I"/>
</dbReference>
<dbReference type="InterPro" id="IPR001128">
    <property type="entry name" value="Cyt_P450"/>
</dbReference>
<feature type="binding site" description="axial binding residue" evidence="7">
    <location>
        <position position="464"/>
    </location>
    <ligand>
        <name>heme</name>
        <dbReference type="ChEBI" id="CHEBI:30413"/>
    </ligand>
    <ligandPart>
        <name>Fe</name>
        <dbReference type="ChEBI" id="CHEBI:18248"/>
    </ligandPart>
</feature>
<comment type="similarity">
    <text evidence="2 8">Belongs to the cytochrome P450 family.</text>
</comment>
<evidence type="ECO:0000256" key="6">
    <source>
        <dbReference type="ARBA" id="ARBA00023033"/>
    </source>
</evidence>
<dbReference type="PANTHER" id="PTHR24287">
    <property type="entry name" value="P450, PUTATIVE (EUROFUNG)-RELATED"/>
    <property type="match status" value="1"/>
</dbReference>
<dbReference type="SUPFAM" id="SSF48264">
    <property type="entry name" value="Cytochrome P450"/>
    <property type="match status" value="1"/>
</dbReference>
<evidence type="ECO:0000256" key="3">
    <source>
        <dbReference type="ARBA" id="ARBA00022723"/>
    </source>
</evidence>
<evidence type="ECO:0000256" key="4">
    <source>
        <dbReference type="ARBA" id="ARBA00023002"/>
    </source>
</evidence>
<evidence type="ECO:0000256" key="2">
    <source>
        <dbReference type="ARBA" id="ARBA00010617"/>
    </source>
</evidence>
<dbReference type="InterPro" id="IPR036396">
    <property type="entry name" value="Cyt_P450_sf"/>
</dbReference>
<evidence type="ECO:0000256" key="9">
    <source>
        <dbReference type="SAM" id="Phobius"/>
    </source>
</evidence>
<keyword evidence="6 8" id="KW-0503">Monooxygenase</keyword>
<keyword evidence="11" id="KW-1185">Reference proteome</keyword>
<dbReference type="CDD" id="cd11063">
    <property type="entry name" value="CYP52"/>
    <property type="match status" value="1"/>
</dbReference>
<dbReference type="PRINTS" id="PR00385">
    <property type="entry name" value="P450"/>
</dbReference>
<keyword evidence="5 7" id="KW-0408">Iron</keyword>
<keyword evidence="4 8" id="KW-0560">Oxidoreductase</keyword>
<dbReference type="EMBL" id="ML977323">
    <property type="protein sequence ID" value="KAF2115473.1"/>
    <property type="molecule type" value="Genomic_DNA"/>
</dbReference>
<dbReference type="Gene3D" id="1.10.630.10">
    <property type="entry name" value="Cytochrome P450"/>
    <property type="match status" value="1"/>
</dbReference>
<dbReference type="OrthoDB" id="1470350at2759"/>
<dbReference type="PANTHER" id="PTHR24287:SF17">
    <property type="entry name" value="P450, PUTATIVE (EUROFUNG)-RELATED"/>
    <property type="match status" value="1"/>
</dbReference>
<dbReference type="AlphaFoldDB" id="A0A6A5Z966"/>
<dbReference type="GO" id="GO:0016705">
    <property type="term" value="F:oxidoreductase activity, acting on paired donors, with incorporation or reduction of molecular oxygen"/>
    <property type="evidence" value="ECO:0007669"/>
    <property type="project" value="InterPro"/>
</dbReference>
<reference evidence="10" key="1">
    <citation type="journal article" date="2020" name="Stud. Mycol.">
        <title>101 Dothideomycetes genomes: a test case for predicting lifestyles and emergence of pathogens.</title>
        <authorList>
            <person name="Haridas S."/>
            <person name="Albert R."/>
            <person name="Binder M."/>
            <person name="Bloem J."/>
            <person name="Labutti K."/>
            <person name="Salamov A."/>
            <person name="Andreopoulos B."/>
            <person name="Baker S."/>
            <person name="Barry K."/>
            <person name="Bills G."/>
            <person name="Bluhm B."/>
            <person name="Cannon C."/>
            <person name="Castanera R."/>
            <person name="Culley D."/>
            <person name="Daum C."/>
            <person name="Ezra D."/>
            <person name="Gonzalez J."/>
            <person name="Henrissat B."/>
            <person name="Kuo A."/>
            <person name="Liang C."/>
            <person name="Lipzen A."/>
            <person name="Lutzoni F."/>
            <person name="Magnuson J."/>
            <person name="Mondo S."/>
            <person name="Nolan M."/>
            <person name="Ohm R."/>
            <person name="Pangilinan J."/>
            <person name="Park H.-J."/>
            <person name="Ramirez L."/>
            <person name="Alfaro M."/>
            <person name="Sun H."/>
            <person name="Tritt A."/>
            <person name="Yoshinaga Y."/>
            <person name="Zwiers L.-H."/>
            <person name="Turgeon B."/>
            <person name="Goodwin S."/>
            <person name="Spatafora J."/>
            <person name="Crous P."/>
            <person name="Grigoriev I."/>
        </authorList>
    </citation>
    <scope>NUCLEOTIDE SEQUENCE</scope>
    <source>
        <strain evidence="10">CBS 627.86</strain>
    </source>
</reference>
<keyword evidence="3 7" id="KW-0479">Metal-binding</keyword>
<keyword evidence="7 8" id="KW-0349">Heme</keyword>
<keyword evidence="9" id="KW-0472">Membrane</keyword>
<dbReference type="Proteomes" id="UP000799770">
    <property type="component" value="Unassembled WGS sequence"/>
</dbReference>
<keyword evidence="9" id="KW-1133">Transmembrane helix</keyword>
<protein>
    <submittedName>
        <fullName evidence="10">Cytochrome P450</fullName>
    </submittedName>
</protein>
<evidence type="ECO:0000256" key="5">
    <source>
        <dbReference type="ARBA" id="ARBA00023004"/>
    </source>
</evidence>
<organism evidence="10 11">
    <name type="scientific">Lophiotrema nucula</name>
    <dbReference type="NCBI Taxonomy" id="690887"/>
    <lineage>
        <taxon>Eukaryota</taxon>
        <taxon>Fungi</taxon>
        <taxon>Dikarya</taxon>
        <taxon>Ascomycota</taxon>
        <taxon>Pezizomycotina</taxon>
        <taxon>Dothideomycetes</taxon>
        <taxon>Pleosporomycetidae</taxon>
        <taxon>Pleosporales</taxon>
        <taxon>Lophiotremataceae</taxon>
        <taxon>Lophiotrema</taxon>
    </lineage>
</organism>
<dbReference type="PRINTS" id="PR00463">
    <property type="entry name" value="EP450I"/>
</dbReference>
<gene>
    <name evidence="10" type="ORF">BDV96DRAFT_493023</name>
</gene>
<dbReference type="InterPro" id="IPR017972">
    <property type="entry name" value="Cyt_P450_CS"/>
</dbReference>
<evidence type="ECO:0000313" key="10">
    <source>
        <dbReference type="EMBL" id="KAF2115473.1"/>
    </source>
</evidence>
<dbReference type="GO" id="GO:0005506">
    <property type="term" value="F:iron ion binding"/>
    <property type="evidence" value="ECO:0007669"/>
    <property type="project" value="InterPro"/>
</dbReference>
<feature type="transmembrane region" description="Helical" evidence="9">
    <location>
        <begin position="25"/>
        <end position="45"/>
    </location>
</feature>
<accession>A0A6A5Z966</accession>
<sequence length="525" mass="59222">MPNASSYVLPFSTKDNIDRERTVTIASYALLLFLVGFTKTAWSYVNGRNGISQKHISFQKPVWYSHKDPIFGLDVLWMCATAVFQGRLLEVTRSMLYGARKTVSYLFLGRQAVITSDPENLKAMLAGNFHDFGIGETRKNSLRPLFGGAIFNSDGEIWQQHRTILRPFASRVRTQELLHFENYFQHLIATLPRDGCTIDIQQSFNSFTLDISTAVFLGKSTNLLSSPSQSGQRFAAAFDHAQRALSGIDDYSLTSLVKNAIFGNDRLKTSLKEIHTFLDQVLDQCMLEGPQDPTSQDSFFHTLTRQGRARQDIKYDILNLVLAGKDTTAAYLSSIWYFLSQNPSTYARLRSEISVLNGQAPTKDDLNRFPFLSQTLKEVLRLQPPVAINQRTAIRDTCLPHGAGSDGLSPMRIPRGASVGYSVYAMHRLPEYFGEDVDTFRPERWESIRPQWAFMPFHAGPRSCIGQQFAMALAKYSTIRMVQHFAAVEDRNERPWEEKLGLNCSSKHGVNVGLVVDGERDCRVS</sequence>
<comment type="cofactor">
    <cofactor evidence="1 7">
        <name>heme</name>
        <dbReference type="ChEBI" id="CHEBI:30413"/>
    </cofactor>
</comment>
<dbReference type="Pfam" id="PF00067">
    <property type="entry name" value="p450"/>
    <property type="match status" value="1"/>
</dbReference>
<dbReference type="GO" id="GO:0020037">
    <property type="term" value="F:heme binding"/>
    <property type="evidence" value="ECO:0007669"/>
    <property type="project" value="InterPro"/>
</dbReference>